<evidence type="ECO:0000256" key="4">
    <source>
        <dbReference type="SAM" id="MobiDB-lite"/>
    </source>
</evidence>
<evidence type="ECO:0000256" key="3">
    <source>
        <dbReference type="PROSITE-ProRule" id="PRU01091"/>
    </source>
</evidence>
<dbReference type="EMBL" id="FOVH01000010">
    <property type="protein sequence ID" value="SFO91017.1"/>
    <property type="molecule type" value="Genomic_DNA"/>
</dbReference>
<reference evidence="6 7" key="1">
    <citation type="submission" date="2016-10" db="EMBL/GenBank/DDBJ databases">
        <authorList>
            <person name="de Groot N.N."/>
        </authorList>
    </citation>
    <scope>NUCLEOTIDE SEQUENCE [LARGE SCALE GENOMIC DNA]</scope>
    <source>
        <strain evidence="6 7">DSM 43067</strain>
    </source>
</reference>
<organism evidence="6 7">
    <name type="scientific">Actinomadura madurae</name>
    <dbReference type="NCBI Taxonomy" id="1993"/>
    <lineage>
        <taxon>Bacteria</taxon>
        <taxon>Bacillati</taxon>
        <taxon>Actinomycetota</taxon>
        <taxon>Actinomycetes</taxon>
        <taxon>Streptosporangiales</taxon>
        <taxon>Thermomonosporaceae</taxon>
        <taxon>Actinomadura</taxon>
    </lineage>
</organism>
<dbReference type="Gene3D" id="1.10.10.10">
    <property type="entry name" value="Winged helix-like DNA-binding domain superfamily/Winged helix DNA-binding domain"/>
    <property type="match status" value="1"/>
</dbReference>
<dbReference type="RefSeq" id="WP_075022636.1">
    <property type="nucleotide sequence ID" value="NZ_FOVH01000010.1"/>
</dbReference>
<dbReference type="Pfam" id="PF00486">
    <property type="entry name" value="Trans_reg_C"/>
    <property type="match status" value="1"/>
</dbReference>
<feature type="region of interest" description="Disordered" evidence="4">
    <location>
        <begin position="961"/>
        <end position="984"/>
    </location>
</feature>
<dbReference type="PROSITE" id="PS51755">
    <property type="entry name" value="OMPR_PHOB"/>
    <property type="match status" value="1"/>
</dbReference>
<dbReference type="PANTHER" id="PTHR47691">
    <property type="entry name" value="REGULATOR-RELATED"/>
    <property type="match status" value="1"/>
</dbReference>
<name>A0A1I5L148_9ACTN</name>
<sequence length="984" mass="105887">MRFGVLGPLEVRTEDGRPVRVADRKVRTLLAALLPRSGGVVSADRLIDELWGDALPADPLATLRARVSQLRRTLEDAEPGARTLVVTRPPGYRLDAPTDARAFADLTERAMAESDAATRAALLADALALWRGPAFAGFAELSFAVPEIARLDELRLAAVEARAEARLDLGEDAALAAELRALVDEHPLRERLRAAYMRALYDAGRPGDALAAYDDLRVRLRDELGIDPATELAALHAAILRRDPVFTGTRGNLPADVAPLIGRDGAVRELTGLLDESRLVTLHGTGGVGKTRLAVSVARHLRGVWLVPLDEGPEAGASVDDVASFVGGVLGLRDDAGAGGTPVRMLGEALRGRRTLLVLDNCEHVADPVARLTARLLRDVPDLRVLATSREPLAISGERLWTVPPLDARAAAELFAERAGIALGPGNAEAVAAVCARLDGVPLALELAATRVRTLGVDGLAARLDDRFRLLSSGTRDAPARQRTLRALIDWSWEPLDERERAVLRRLAIHTGGSTLEAAEQVCGADVDVLASLVDRSLVVVRDGRYRLLESVAAYCAERLHEAGDYEETRRRHAAYYTALAEHAELRGPSQRDALRRLRAETGNALATLDGAVRNGDADLALRLVNAMGWPWFLWGRSGEARRAFERALAVPGADDTARARTWHAAFTMLDGDGTDRDERARKALASDDDPWAYWFLGFVRAGFGDLDAIGELTDRALTGFRADGDVWGEAAALATRAAQALSAGDLNRAGRDGEQALELFRKTGDRWGHLQATETLGLLAEVTGDYARARELHESGLRDAEELGLWTEVSGRLSRLGRVALLEGDLDAADDLHERGRRLAIRESHRRMENFADIGLALAARRSGRLDEAETILRRWLAWCRDIDGGPGLAFLLAELGFIAELRGVADQALALHTEGLAAARATGNPRAIALAQEGMAGALSLTGRPEEAAKSLTAASKARAAAGAPLPEPERGDIERIAARLS</sequence>
<dbReference type="SUPFAM" id="SSF46894">
    <property type="entry name" value="C-terminal effector domain of the bipartite response regulators"/>
    <property type="match status" value="1"/>
</dbReference>
<dbReference type="AlphaFoldDB" id="A0A1I5L148"/>
<dbReference type="Gene3D" id="1.25.40.10">
    <property type="entry name" value="Tetratricopeptide repeat domain"/>
    <property type="match status" value="3"/>
</dbReference>
<evidence type="ECO:0000313" key="7">
    <source>
        <dbReference type="Proteomes" id="UP000183413"/>
    </source>
</evidence>
<dbReference type="GO" id="GO:0000160">
    <property type="term" value="P:phosphorelay signal transduction system"/>
    <property type="evidence" value="ECO:0007669"/>
    <property type="project" value="InterPro"/>
</dbReference>
<dbReference type="Gene3D" id="3.40.50.300">
    <property type="entry name" value="P-loop containing nucleotide triphosphate hydrolases"/>
    <property type="match status" value="1"/>
</dbReference>
<dbReference type="InterPro" id="IPR027417">
    <property type="entry name" value="P-loop_NTPase"/>
</dbReference>
<dbReference type="SUPFAM" id="SSF48452">
    <property type="entry name" value="TPR-like"/>
    <property type="match status" value="3"/>
</dbReference>
<dbReference type="SMART" id="SM00862">
    <property type="entry name" value="Trans_reg_C"/>
    <property type="match status" value="1"/>
</dbReference>
<keyword evidence="2 3" id="KW-0238">DNA-binding</keyword>
<dbReference type="InterPro" id="IPR001867">
    <property type="entry name" value="OmpR/PhoB-type_DNA-bd"/>
</dbReference>
<feature type="domain" description="OmpR/PhoB-type" evidence="5">
    <location>
        <begin position="1"/>
        <end position="96"/>
    </location>
</feature>
<dbReference type="STRING" id="1993.SAMN04489713_110210"/>
<feature type="DNA-binding region" description="OmpR/PhoB-type" evidence="3">
    <location>
        <begin position="1"/>
        <end position="96"/>
    </location>
</feature>
<dbReference type="InterPro" id="IPR011990">
    <property type="entry name" value="TPR-like_helical_dom_sf"/>
</dbReference>
<dbReference type="InParanoid" id="A0A1I5L148"/>
<protein>
    <submittedName>
        <fullName evidence="6">Predicted ATPase</fullName>
    </submittedName>
</protein>
<evidence type="ECO:0000256" key="2">
    <source>
        <dbReference type="ARBA" id="ARBA00023125"/>
    </source>
</evidence>
<dbReference type="GO" id="GO:0003677">
    <property type="term" value="F:DNA binding"/>
    <property type="evidence" value="ECO:0007669"/>
    <property type="project" value="UniProtKB-UniRule"/>
</dbReference>
<gene>
    <name evidence="6" type="ORF">SAMN04489713_110210</name>
</gene>
<dbReference type="GO" id="GO:0006355">
    <property type="term" value="P:regulation of DNA-templated transcription"/>
    <property type="evidence" value="ECO:0007669"/>
    <property type="project" value="InterPro"/>
</dbReference>
<dbReference type="InterPro" id="IPR005158">
    <property type="entry name" value="BTAD"/>
</dbReference>
<feature type="compositionally biased region" description="Basic and acidic residues" evidence="4">
    <location>
        <begin position="970"/>
        <end position="984"/>
    </location>
</feature>
<proteinExistence type="inferred from homology"/>
<evidence type="ECO:0000256" key="1">
    <source>
        <dbReference type="ARBA" id="ARBA00005820"/>
    </source>
</evidence>
<dbReference type="SMART" id="SM01043">
    <property type="entry name" value="BTAD"/>
    <property type="match status" value="1"/>
</dbReference>
<dbReference type="SUPFAM" id="SSF52540">
    <property type="entry name" value="P-loop containing nucleoside triphosphate hydrolases"/>
    <property type="match status" value="1"/>
</dbReference>
<evidence type="ECO:0000313" key="6">
    <source>
        <dbReference type="EMBL" id="SFO91017.1"/>
    </source>
</evidence>
<dbReference type="Pfam" id="PF25872">
    <property type="entry name" value="HTH_77"/>
    <property type="match status" value="1"/>
</dbReference>
<dbReference type="PRINTS" id="PR00364">
    <property type="entry name" value="DISEASERSIST"/>
</dbReference>
<dbReference type="PANTHER" id="PTHR47691:SF3">
    <property type="entry name" value="HTH-TYPE TRANSCRIPTIONAL REGULATOR RV0890C-RELATED"/>
    <property type="match status" value="1"/>
</dbReference>
<comment type="similarity">
    <text evidence="1">Belongs to the AfsR/DnrI/RedD regulatory family.</text>
</comment>
<dbReference type="Pfam" id="PF03704">
    <property type="entry name" value="BTAD"/>
    <property type="match status" value="1"/>
</dbReference>
<evidence type="ECO:0000259" key="5">
    <source>
        <dbReference type="PROSITE" id="PS51755"/>
    </source>
</evidence>
<dbReference type="InterPro" id="IPR036388">
    <property type="entry name" value="WH-like_DNA-bd_sf"/>
</dbReference>
<dbReference type="InterPro" id="IPR016032">
    <property type="entry name" value="Sig_transdc_resp-reg_C-effctor"/>
</dbReference>
<dbReference type="Proteomes" id="UP000183413">
    <property type="component" value="Unassembled WGS sequence"/>
</dbReference>
<dbReference type="CDD" id="cd15831">
    <property type="entry name" value="BTAD"/>
    <property type="match status" value="1"/>
</dbReference>
<dbReference type="InterPro" id="IPR058852">
    <property type="entry name" value="HTH_77"/>
</dbReference>
<accession>A0A1I5L148</accession>
<keyword evidence="7" id="KW-1185">Reference proteome</keyword>